<proteinExistence type="predicted"/>
<comment type="caution">
    <text evidence="2">The sequence shown here is derived from an EMBL/GenBank/DDBJ whole genome shotgun (WGS) entry which is preliminary data.</text>
</comment>
<dbReference type="AlphaFoldDB" id="A0A9P9W9J1"/>
<dbReference type="EMBL" id="JAFIMR010000060">
    <property type="protein sequence ID" value="KAI1852915.1"/>
    <property type="molecule type" value="Genomic_DNA"/>
</dbReference>
<organism evidence="2 3">
    <name type="scientific">Neoarthrinium moseri</name>
    <dbReference type="NCBI Taxonomy" id="1658444"/>
    <lineage>
        <taxon>Eukaryota</taxon>
        <taxon>Fungi</taxon>
        <taxon>Dikarya</taxon>
        <taxon>Ascomycota</taxon>
        <taxon>Pezizomycotina</taxon>
        <taxon>Sordariomycetes</taxon>
        <taxon>Xylariomycetidae</taxon>
        <taxon>Amphisphaeriales</taxon>
        <taxon>Apiosporaceae</taxon>
        <taxon>Neoarthrinium</taxon>
    </lineage>
</organism>
<protein>
    <recommendedName>
        <fullName evidence="1">Heterokaryon incompatibility domain-containing protein</fullName>
    </recommendedName>
</protein>
<evidence type="ECO:0000313" key="3">
    <source>
        <dbReference type="Proteomes" id="UP000829685"/>
    </source>
</evidence>
<dbReference type="PANTHER" id="PTHR33112:SF16">
    <property type="entry name" value="HETEROKARYON INCOMPATIBILITY DOMAIN-CONTAINING PROTEIN"/>
    <property type="match status" value="1"/>
</dbReference>
<evidence type="ECO:0000259" key="1">
    <source>
        <dbReference type="Pfam" id="PF06985"/>
    </source>
</evidence>
<name>A0A9P9W9J1_9PEZI</name>
<sequence length="601" mass="69095">MPLCQLCSSLDFAALSQPPSKDSLRLTWTVGGGLPFSYDHPGLEIDLTERCLTHHYDSFSLLEASARKCDLCSLMLGVVDRYRMEYNRLGMLRGYNPVLPEFKLWLRGRDNGDGFEILAEAQTNDRRWKFSLPLLGGIGIALRETEFVKGRLIDLSPKTPRTVNMVRNWIAECSEQHQHTASLSEGMPSRVLKILDSGNKVCLDVPTVAVVRLKEGIRTSTLPKTFQDAVWLAYQLDIEYIWIDSLCIIQDDIEDWNRESARMDRVYQNSWLNIAADRAADSYEGFLGERHIPEYVAIPFCAQGTTLEALAYTLPWSCIGDRSRLSWIEDEPLTTRAWALQERYLAQRTVHFTRHRILLECPQYCIAEDFDHSLTFFTMAQVVSKSYAGEQIVTYSRHLDWLELVENYTTRKLTLADDKLPALSGLAAHFARNGHLDHGYSTTPFQYLAGHWSDHIVRSLCWECREGGGKRPTKYRAPTWSWASLDAQIKCTEIWIDHAHELVSIKHVHVDLESSQIPYGKVTGGYALMGVSKTWPLSVQENDWDLQFGEEDIRFRLSIFWDLEEYGRYPREDEIRLYQEEGLVAVPLGWTGVPKLRIHRY</sequence>
<dbReference type="PANTHER" id="PTHR33112">
    <property type="entry name" value="DOMAIN PROTEIN, PUTATIVE-RELATED"/>
    <property type="match status" value="1"/>
</dbReference>
<feature type="domain" description="Heterokaryon incompatibility" evidence="1">
    <location>
        <begin position="217"/>
        <end position="342"/>
    </location>
</feature>
<dbReference type="Pfam" id="PF06985">
    <property type="entry name" value="HET"/>
    <property type="match status" value="1"/>
</dbReference>
<keyword evidence="3" id="KW-1185">Reference proteome</keyword>
<reference evidence="2" key="1">
    <citation type="submission" date="2021-03" db="EMBL/GenBank/DDBJ databases">
        <title>Revisited historic fungal species revealed as producer of novel bioactive compounds through whole genome sequencing and comparative genomics.</title>
        <authorList>
            <person name="Vignolle G.A."/>
            <person name="Hochenegger N."/>
            <person name="Mach R.L."/>
            <person name="Mach-Aigner A.R."/>
            <person name="Javad Rahimi M."/>
            <person name="Salim K.A."/>
            <person name="Chan C.M."/>
            <person name="Lim L.B.L."/>
            <person name="Cai F."/>
            <person name="Druzhinina I.S."/>
            <person name="U'Ren J.M."/>
            <person name="Derntl C."/>
        </authorList>
    </citation>
    <scope>NUCLEOTIDE SEQUENCE</scope>
    <source>
        <strain evidence="2">TUCIM 5799</strain>
    </source>
</reference>
<dbReference type="Proteomes" id="UP000829685">
    <property type="component" value="Unassembled WGS sequence"/>
</dbReference>
<evidence type="ECO:0000313" key="2">
    <source>
        <dbReference type="EMBL" id="KAI1852915.1"/>
    </source>
</evidence>
<dbReference type="InterPro" id="IPR010730">
    <property type="entry name" value="HET"/>
</dbReference>
<accession>A0A9P9W9J1</accession>
<gene>
    <name evidence="2" type="ORF">JX265_012943</name>
</gene>